<organism evidence="1 2">
    <name type="scientific">Diversispora epigaea</name>
    <dbReference type="NCBI Taxonomy" id="1348612"/>
    <lineage>
        <taxon>Eukaryota</taxon>
        <taxon>Fungi</taxon>
        <taxon>Fungi incertae sedis</taxon>
        <taxon>Mucoromycota</taxon>
        <taxon>Glomeromycotina</taxon>
        <taxon>Glomeromycetes</taxon>
        <taxon>Diversisporales</taxon>
        <taxon>Diversisporaceae</taxon>
        <taxon>Diversispora</taxon>
    </lineage>
</organism>
<reference evidence="1 2" key="1">
    <citation type="submission" date="2018-08" db="EMBL/GenBank/DDBJ databases">
        <title>Genome and evolution of the arbuscular mycorrhizal fungus Diversispora epigaea (formerly Glomus versiforme) and its bacterial endosymbionts.</title>
        <authorList>
            <person name="Sun X."/>
            <person name="Fei Z."/>
            <person name="Harrison M."/>
        </authorList>
    </citation>
    <scope>NUCLEOTIDE SEQUENCE [LARGE SCALE GENOMIC DNA]</scope>
    <source>
        <strain evidence="1 2">IT104</strain>
    </source>
</reference>
<evidence type="ECO:0000313" key="2">
    <source>
        <dbReference type="Proteomes" id="UP000266861"/>
    </source>
</evidence>
<comment type="caution">
    <text evidence="1">The sequence shown here is derived from an EMBL/GenBank/DDBJ whole genome shotgun (WGS) entry which is preliminary data.</text>
</comment>
<dbReference type="EMBL" id="PQFF01000130">
    <property type="protein sequence ID" value="RHZ80011.1"/>
    <property type="molecule type" value="Genomic_DNA"/>
</dbReference>
<dbReference type="InterPro" id="IPR011009">
    <property type="entry name" value="Kinase-like_dom_sf"/>
</dbReference>
<gene>
    <name evidence="1" type="ORF">Glove_139g268</name>
</gene>
<accession>A0A397IVM7</accession>
<dbReference type="Proteomes" id="UP000266861">
    <property type="component" value="Unassembled WGS sequence"/>
</dbReference>
<keyword evidence="2" id="KW-1185">Reference proteome</keyword>
<dbReference type="Gene3D" id="1.10.510.10">
    <property type="entry name" value="Transferase(Phosphotransferase) domain 1"/>
    <property type="match status" value="1"/>
</dbReference>
<dbReference type="OrthoDB" id="1668230at2759"/>
<dbReference type="AlphaFoldDB" id="A0A397IVM7"/>
<sequence>MFCFVLFEITRFNLSHVFICYTTLKASIPEGIDNNISIIRKATVNSSFRVFRENSIRGKLSTINWQVEITIDKFIQVAQLNAKCYDSIKWISYDRFQGIEQMAKGDFSTIYYASREIHISGVLGGEEYTKADDVYSFAIIAYKIATGIQPCSDVPHDEELALKIQLFLKIRITIQIDEAEEFSKNQTSDTTTTTSLNYKTHPQTIYTSRLLDFSNLPKPSQKGEKEII</sequence>
<protein>
    <recommendedName>
        <fullName evidence="3">Protein kinase domain-containing protein</fullName>
    </recommendedName>
</protein>
<evidence type="ECO:0000313" key="1">
    <source>
        <dbReference type="EMBL" id="RHZ80011.1"/>
    </source>
</evidence>
<evidence type="ECO:0008006" key="3">
    <source>
        <dbReference type="Google" id="ProtNLM"/>
    </source>
</evidence>
<dbReference type="SUPFAM" id="SSF56112">
    <property type="entry name" value="Protein kinase-like (PK-like)"/>
    <property type="match status" value="1"/>
</dbReference>
<proteinExistence type="predicted"/>
<name>A0A397IVM7_9GLOM</name>